<dbReference type="EMBL" id="LVHF01000002">
    <property type="protein sequence ID" value="OAN19959.1"/>
    <property type="molecule type" value="Genomic_DNA"/>
</dbReference>
<keyword evidence="3" id="KW-1185">Reference proteome</keyword>
<evidence type="ECO:0000313" key="2">
    <source>
        <dbReference type="EMBL" id="OAN19959.1"/>
    </source>
</evidence>
<keyword evidence="1" id="KW-0812">Transmembrane</keyword>
<gene>
    <name evidence="2" type="ORF">A3K86_00010</name>
</gene>
<keyword evidence="1" id="KW-1133">Transmembrane helix</keyword>
<sequence>MIKQNKLVLFLALVAFIIVILLDVVFANTKEIFKGGFELSKIISNLSMSIVAGYIFYIMTSVKIEVDRINKSKEIATKVVIAIRNHTISMFRVLAESPHEKFRTFPSEDELSNYLVGKTFVSTVKGTRYIDVAGLVSERDLHFFLFNDFPKKAMSLQASLSIYLGFLDQDMQVAFYKHFNSNFFDNFNDSTVAIVLKGRNNKVSDFSTSFFVLRETTLELINSYERVYGTLDK</sequence>
<reference evidence="2 3" key="1">
    <citation type="submission" date="2016-03" db="EMBL/GenBank/DDBJ databases">
        <title>Photobacterium proteolyticum sp. nov. a protease producing bacterium isolated from ocean sediments of Laizhou Bay.</title>
        <authorList>
            <person name="Li Y."/>
        </authorList>
    </citation>
    <scope>NUCLEOTIDE SEQUENCE [LARGE SCALE GENOMIC DNA]</scope>
    <source>
        <strain evidence="2 3">R-40508</strain>
    </source>
</reference>
<dbReference type="Proteomes" id="UP000078503">
    <property type="component" value="Unassembled WGS sequence"/>
</dbReference>
<evidence type="ECO:0000256" key="1">
    <source>
        <dbReference type="SAM" id="Phobius"/>
    </source>
</evidence>
<organism evidence="2 3">
    <name type="scientific">Photobacterium jeanii</name>
    <dbReference type="NCBI Taxonomy" id="858640"/>
    <lineage>
        <taxon>Bacteria</taxon>
        <taxon>Pseudomonadati</taxon>
        <taxon>Pseudomonadota</taxon>
        <taxon>Gammaproteobacteria</taxon>
        <taxon>Vibrionales</taxon>
        <taxon>Vibrionaceae</taxon>
        <taxon>Photobacterium</taxon>
    </lineage>
</organism>
<feature type="transmembrane region" description="Helical" evidence="1">
    <location>
        <begin position="43"/>
        <end position="62"/>
    </location>
</feature>
<keyword evidence="1" id="KW-0472">Membrane</keyword>
<comment type="caution">
    <text evidence="2">The sequence shown here is derived from an EMBL/GenBank/DDBJ whole genome shotgun (WGS) entry which is preliminary data.</text>
</comment>
<accession>A0A178KRB6</accession>
<evidence type="ECO:0000313" key="3">
    <source>
        <dbReference type="Proteomes" id="UP000078503"/>
    </source>
</evidence>
<name>A0A178KRB6_9GAMM</name>
<proteinExistence type="predicted"/>
<dbReference type="AlphaFoldDB" id="A0A178KRB6"/>
<protein>
    <submittedName>
        <fullName evidence="2">Uncharacterized protein</fullName>
    </submittedName>
</protein>